<accession>A0AAE3M642</accession>
<dbReference type="PANTHER" id="PTHR43280:SF28">
    <property type="entry name" value="HTH-TYPE TRANSCRIPTIONAL ACTIVATOR RHAS"/>
    <property type="match status" value="1"/>
</dbReference>
<evidence type="ECO:0000313" key="5">
    <source>
        <dbReference type="EMBL" id="MCW3787874.1"/>
    </source>
</evidence>
<keyword evidence="2" id="KW-0238">DNA-binding</keyword>
<protein>
    <submittedName>
        <fullName evidence="5">AraC family transcriptional regulator</fullName>
    </submittedName>
</protein>
<dbReference type="InterPro" id="IPR018060">
    <property type="entry name" value="HTH_AraC"/>
</dbReference>
<dbReference type="Pfam" id="PF02311">
    <property type="entry name" value="AraC_binding"/>
    <property type="match status" value="1"/>
</dbReference>
<evidence type="ECO:0000313" key="6">
    <source>
        <dbReference type="Proteomes" id="UP001209229"/>
    </source>
</evidence>
<organism evidence="5 6">
    <name type="scientific">Plebeiibacterium sediminum</name>
    <dbReference type="NCBI Taxonomy" id="2992112"/>
    <lineage>
        <taxon>Bacteria</taxon>
        <taxon>Pseudomonadati</taxon>
        <taxon>Bacteroidota</taxon>
        <taxon>Bacteroidia</taxon>
        <taxon>Marinilabiliales</taxon>
        <taxon>Marinilabiliaceae</taxon>
        <taxon>Plebeiibacterium</taxon>
    </lineage>
</organism>
<evidence type="ECO:0000259" key="4">
    <source>
        <dbReference type="PROSITE" id="PS01124"/>
    </source>
</evidence>
<keyword evidence="3" id="KW-0804">Transcription</keyword>
<dbReference type="AlphaFoldDB" id="A0AAE3M642"/>
<dbReference type="SUPFAM" id="SSF51182">
    <property type="entry name" value="RmlC-like cupins"/>
    <property type="match status" value="1"/>
</dbReference>
<keyword evidence="6" id="KW-1185">Reference proteome</keyword>
<dbReference type="GO" id="GO:0043565">
    <property type="term" value="F:sequence-specific DNA binding"/>
    <property type="evidence" value="ECO:0007669"/>
    <property type="project" value="InterPro"/>
</dbReference>
<sequence length="257" mass="30284">MEQKKIFLKTTDIEYLTLKTHKHTYHHQLIYMIKGTSHVKVDTTEFFLPEGFIGLIPKGHIHNIYSRNEKVKMFLIYFPSDIHFEQYISLNSNDFIIENIRYISKQNHIVDPATDVIFYKFIDSFLGLIINSKQQYSLPVKGLIEPKNERLALVLNYLKSNFKEDITLLKVADEFGFTIRNLTRLFKKENISFVNYLNYLRIIHAIELFSEHRDNIADVAFEVGYNSASNFSRTFKKYTGYTPRDFINENATNSILK</sequence>
<dbReference type="PANTHER" id="PTHR43280">
    <property type="entry name" value="ARAC-FAMILY TRANSCRIPTIONAL REGULATOR"/>
    <property type="match status" value="1"/>
</dbReference>
<dbReference type="Gene3D" id="1.10.10.60">
    <property type="entry name" value="Homeodomain-like"/>
    <property type="match status" value="2"/>
</dbReference>
<dbReference type="PRINTS" id="PR00032">
    <property type="entry name" value="HTHARAC"/>
</dbReference>
<dbReference type="InterPro" id="IPR011051">
    <property type="entry name" value="RmlC_Cupin_sf"/>
</dbReference>
<dbReference type="PROSITE" id="PS01124">
    <property type="entry name" value="HTH_ARAC_FAMILY_2"/>
    <property type="match status" value="1"/>
</dbReference>
<dbReference type="InterPro" id="IPR009057">
    <property type="entry name" value="Homeodomain-like_sf"/>
</dbReference>
<proteinExistence type="predicted"/>
<gene>
    <name evidence="5" type="ORF">OM075_15470</name>
</gene>
<dbReference type="SUPFAM" id="SSF46689">
    <property type="entry name" value="Homeodomain-like"/>
    <property type="match status" value="1"/>
</dbReference>
<evidence type="ECO:0000256" key="1">
    <source>
        <dbReference type="ARBA" id="ARBA00023015"/>
    </source>
</evidence>
<comment type="caution">
    <text evidence="5">The sequence shown here is derived from an EMBL/GenBank/DDBJ whole genome shotgun (WGS) entry which is preliminary data.</text>
</comment>
<dbReference type="InterPro" id="IPR003313">
    <property type="entry name" value="AraC-bd"/>
</dbReference>
<reference evidence="5" key="1">
    <citation type="submission" date="2022-10" db="EMBL/GenBank/DDBJ databases">
        <authorList>
            <person name="Yu W.X."/>
        </authorList>
    </citation>
    <scope>NUCLEOTIDE SEQUENCE</scope>
    <source>
        <strain evidence="5">AAT</strain>
    </source>
</reference>
<dbReference type="EMBL" id="JAPDPJ010000038">
    <property type="protein sequence ID" value="MCW3787874.1"/>
    <property type="molecule type" value="Genomic_DNA"/>
</dbReference>
<feature type="domain" description="HTH araC/xylS-type" evidence="4">
    <location>
        <begin position="152"/>
        <end position="249"/>
    </location>
</feature>
<dbReference type="Pfam" id="PF12833">
    <property type="entry name" value="HTH_18"/>
    <property type="match status" value="1"/>
</dbReference>
<evidence type="ECO:0000256" key="3">
    <source>
        <dbReference type="ARBA" id="ARBA00023163"/>
    </source>
</evidence>
<dbReference type="RefSeq" id="WP_301191438.1">
    <property type="nucleotide sequence ID" value="NZ_JAPDPJ010000038.1"/>
</dbReference>
<dbReference type="InterPro" id="IPR020449">
    <property type="entry name" value="Tscrpt_reg_AraC-type_HTH"/>
</dbReference>
<dbReference type="Proteomes" id="UP001209229">
    <property type="component" value="Unassembled WGS sequence"/>
</dbReference>
<evidence type="ECO:0000256" key="2">
    <source>
        <dbReference type="ARBA" id="ARBA00023125"/>
    </source>
</evidence>
<dbReference type="GO" id="GO:0003700">
    <property type="term" value="F:DNA-binding transcription factor activity"/>
    <property type="evidence" value="ECO:0007669"/>
    <property type="project" value="InterPro"/>
</dbReference>
<dbReference type="Gene3D" id="2.60.120.10">
    <property type="entry name" value="Jelly Rolls"/>
    <property type="match status" value="1"/>
</dbReference>
<name>A0AAE3M642_9BACT</name>
<keyword evidence="1" id="KW-0805">Transcription regulation</keyword>
<dbReference type="InterPro" id="IPR014710">
    <property type="entry name" value="RmlC-like_jellyroll"/>
</dbReference>
<dbReference type="SMART" id="SM00342">
    <property type="entry name" value="HTH_ARAC"/>
    <property type="match status" value="1"/>
</dbReference>
<dbReference type="CDD" id="cd02208">
    <property type="entry name" value="cupin_RmlC-like"/>
    <property type="match status" value="1"/>
</dbReference>